<evidence type="ECO:0000313" key="5">
    <source>
        <dbReference type="Proteomes" id="UP000192907"/>
    </source>
</evidence>
<dbReference type="STRING" id="1513793.SAMN06296036_11092"/>
<keyword evidence="1" id="KW-0175">Coiled coil</keyword>
<feature type="coiled-coil region" evidence="1">
    <location>
        <begin position="146"/>
        <end position="177"/>
    </location>
</feature>
<dbReference type="Gene3D" id="3.30.1150.10">
    <property type="match status" value="1"/>
</dbReference>
<dbReference type="SUPFAM" id="SSF74653">
    <property type="entry name" value="TolA/TonB C-terminal domain"/>
    <property type="match status" value="1"/>
</dbReference>
<dbReference type="EMBL" id="FWZT01000010">
    <property type="protein sequence ID" value="SMF33553.1"/>
    <property type="molecule type" value="Genomic_DNA"/>
</dbReference>
<sequence>MLMSTQDMIRPSKILGNQDQMLKLFLGLSVAAHVLVFLLGHFNVLSPERPIPEWAIETELVADFDLGASNKTVLPNAKKSEKVAVPSNLLPQITKNFTVKEKTKREEGLAEGPVDETVDLGKNASEDTDKNSPELEEPDRQAATRLRKAEALKRIAMERLRQQQKEKSKEFKAHEADLMPKLKQNLSNDVGLNSTMGTGLLEGAEAQRYLGYLTRAVRRNWALPKTYELSSSNVKAALHIVINARGELVTAKVAESSGDDVFDQYCTEAIQKSAPFKAPPQKLAGNTFQFNCNP</sequence>
<dbReference type="AlphaFoldDB" id="A0A1Y6BXT1"/>
<protein>
    <submittedName>
        <fullName evidence="4">TonB family C-terminal domain-containing protein</fullName>
    </submittedName>
</protein>
<gene>
    <name evidence="4" type="ORF">SAMN06296036_11092</name>
</gene>
<evidence type="ECO:0000256" key="1">
    <source>
        <dbReference type="SAM" id="Coils"/>
    </source>
</evidence>
<dbReference type="Pfam" id="PF13103">
    <property type="entry name" value="TonB_2"/>
    <property type="match status" value="1"/>
</dbReference>
<feature type="region of interest" description="Disordered" evidence="2">
    <location>
        <begin position="101"/>
        <end position="142"/>
    </location>
</feature>
<dbReference type="OrthoDB" id="8441653at2"/>
<evidence type="ECO:0000256" key="2">
    <source>
        <dbReference type="SAM" id="MobiDB-lite"/>
    </source>
</evidence>
<name>A0A1Y6BXT1_9BACT</name>
<keyword evidence="5" id="KW-1185">Reference proteome</keyword>
<evidence type="ECO:0000313" key="4">
    <source>
        <dbReference type="EMBL" id="SMF33553.1"/>
    </source>
</evidence>
<reference evidence="5" key="1">
    <citation type="submission" date="2017-04" db="EMBL/GenBank/DDBJ databases">
        <authorList>
            <person name="Varghese N."/>
            <person name="Submissions S."/>
        </authorList>
    </citation>
    <scope>NUCLEOTIDE SEQUENCE [LARGE SCALE GENOMIC DNA]</scope>
    <source>
        <strain evidence="5">RKEM611</strain>
    </source>
</reference>
<keyword evidence="3" id="KW-0472">Membrane</keyword>
<dbReference type="Proteomes" id="UP000192907">
    <property type="component" value="Unassembled WGS sequence"/>
</dbReference>
<feature type="transmembrane region" description="Helical" evidence="3">
    <location>
        <begin position="21"/>
        <end position="42"/>
    </location>
</feature>
<evidence type="ECO:0000256" key="3">
    <source>
        <dbReference type="SAM" id="Phobius"/>
    </source>
</evidence>
<accession>A0A1Y6BXT1</accession>
<keyword evidence="3" id="KW-1133">Transmembrane helix</keyword>
<proteinExistence type="predicted"/>
<keyword evidence="3" id="KW-0812">Transmembrane</keyword>
<feature type="compositionally biased region" description="Basic and acidic residues" evidence="2">
    <location>
        <begin position="124"/>
        <end position="142"/>
    </location>
</feature>
<organism evidence="4 5">
    <name type="scientific">Pseudobacteriovorax antillogorgiicola</name>
    <dbReference type="NCBI Taxonomy" id="1513793"/>
    <lineage>
        <taxon>Bacteria</taxon>
        <taxon>Pseudomonadati</taxon>
        <taxon>Bdellovibrionota</taxon>
        <taxon>Oligoflexia</taxon>
        <taxon>Oligoflexales</taxon>
        <taxon>Pseudobacteriovoracaceae</taxon>
        <taxon>Pseudobacteriovorax</taxon>
    </lineage>
</organism>